<feature type="domain" description="Thioredoxin" evidence="6">
    <location>
        <begin position="231"/>
        <end position="374"/>
    </location>
</feature>
<dbReference type="Pfam" id="PF00578">
    <property type="entry name" value="AhpC-TSA"/>
    <property type="match status" value="1"/>
</dbReference>
<organism evidence="7 8">
    <name type="scientific">Pedobacter gandavensis</name>
    <dbReference type="NCBI Taxonomy" id="2679963"/>
    <lineage>
        <taxon>Bacteria</taxon>
        <taxon>Pseudomonadati</taxon>
        <taxon>Bacteroidota</taxon>
        <taxon>Sphingobacteriia</taxon>
        <taxon>Sphingobacteriales</taxon>
        <taxon>Sphingobacteriaceae</taxon>
        <taxon>Pedobacter</taxon>
    </lineage>
</organism>
<dbReference type="EMBL" id="WNXC01000001">
    <property type="protein sequence ID" value="MBB2147323.1"/>
    <property type="molecule type" value="Genomic_DNA"/>
</dbReference>
<dbReference type="Pfam" id="PF14289">
    <property type="entry name" value="DUF4369"/>
    <property type="match status" value="1"/>
</dbReference>
<comment type="caution">
    <text evidence="7">The sequence shown here is derived from an EMBL/GenBank/DDBJ whole genome shotgun (WGS) entry which is preliminary data.</text>
</comment>
<evidence type="ECO:0000256" key="4">
    <source>
        <dbReference type="ARBA" id="ARBA00023284"/>
    </source>
</evidence>
<evidence type="ECO:0000259" key="6">
    <source>
        <dbReference type="PROSITE" id="PS51352"/>
    </source>
</evidence>
<keyword evidence="3" id="KW-1015">Disulfide bond</keyword>
<dbReference type="InterPro" id="IPR000866">
    <property type="entry name" value="AhpC/TSA"/>
</dbReference>
<dbReference type="SUPFAM" id="SSF52833">
    <property type="entry name" value="Thioredoxin-like"/>
    <property type="match status" value="1"/>
</dbReference>
<accession>A0ABR6EPZ4</accession>
<keyword evidence="2" id="KW-0201">Cytochrome c-type biogenesis</keyword>
<protein>
    <submittedName>
        <fullName evidence="7">Redoxin domain-containing protein</fullName>
    </submittedName>
</protein>
<sequence>MKKLLIAALLPISAYAQTNTYNIEGKSPGKNNNKWVYLSKPQKTDPDSVRIKNGRFNFKGSIAEPMQVKVYIKDPEAKFKNNPGYRGISFFLENNAIELKIADSIQYSLVKGSVAEDQYNNFKKATKSKSDEYMVYLEKFWDMGSLDKLDTVRINYEDRKDLVKQQYYQKYIDYVIANPSSPICMRLLKEYQEFNHDAVLMKTAFDVLPSSTKAWPSAKAFSKKLEVALNLSPGQMAKDFKVKDKDGKWVNFSEIPDFKGKYVLIDFWASWCGPCRSEMPNVLDAYKKYKDAGLVVMAVSVDETKDKDKCIAAIKADGTQDLYQAFDEERIAADLYDIQSIPQNYLIDPSGKIIAKNIKGIHLSRKMRELFPAI</sequence>
<dbReference type="InterPro" id="IPR013766">
    <property type="entry name" value="Thioredoxin_domain"/>
</dbReference>
<evidence type="ECO:0000256" key="3">
    <source>
        <dbReference type="ARBA" id="ARBA00023157"/>
    </source>
</evidence>
<evidence type="ECO:0000256" key="5">
    <source>
        <dbReference type="SAM" id="SignalP"/>
    </source>
</evidence>
<name>A0ABR6EPZ4_9SPHI</name>
<keyword evidence="4" id="KW-0676">Redox-active center</keyword>
<evidence type="ECO:0000313" key="8">
    <source>
        <dbReference type="Proteomes" id="UP000636110"/>
    </source>
</evidence>
<dbReference type="Gene3D" id="3.40.30.10">
    <property type="entry name" value="Glutaredoxin"/>
    <property type="match status" value="1"/>
</dbReference>
<evidence type="ECO:0000313" key="7">
    <source>
        <dbReference type="EMBL" id="MBB2147323.1"/>
    </source>
</evidence>
<keyword evidence="5" id="KW-0732">Signal</keyword>
<dbReference type="InterPro" id="IPR017937">
    <property type="entry name" value="Thioredoxin_CS"/>
</dbReference>
<evidence type="ECO:0000256" key="2">
    <source>
        <dbReference type="ARBA" id="ARBA00022748"/>
    </source>
</evidence>
<evidence type="ECO:0000256" key="1">
    <source>
        <dbReference type="ARBA" id="ARBA00004196"/>
    </source>
</evidence>
<keyword evidence="8" id="KW-1185">Reference proteome</keyword>
<comment type="subcellular location">
    <subcellularLocation>
        <location evidence="1">Cell envelope</location>
    </subcellularLocation>
</comment>
<dbReference type="InterPro" id="IPR036249">
    <property type="entry name" value="Thioredoxin-like_sf"/>
</dbReference>
<dbReference type="PANTHER" id="PTHR42852">
    <property type="entry name" value="THIOL:DISULFIDE INTERCHANGE PROTEIN DSBE"/>
    <property type="match status" value="1"/>
</dbReference>
<dbReference type="InterPro" id="IPR050553">
    <property type="entry name" value="Thioredoxin_ResA/DsbE_sf"/>
</dbReference>
<dbReference type="CDD" id="cd02966">
    <property type="entry name" value="TlpA_like_family"/>
    <property type="match status" value="1"/>
</dbReference>
<gene>
    <name evidence="7" type="ORF">GM920_00225</name>
</gene>
<reference evidence="7 8" key="1">
    <citation type="submission" date="2019-11" db="EMBL/GenBank/DDBJ databases">
        <title>Description of Pedobacter sp. LMG 31462T.</title>
        <authorList>
            <person name="Carlier A."/>
            <person name="Qi S."/>
            <person name="Vandamme P."/>
        </authorList>
    </citation>
    <scope>NUCLEOTIDE SEQUENCE [LARGE SCALE GENOMIC DNA]</scope>
    <source>
        <strain evidence="7 8">LMG 31462</strain>
    </source>
</reference>
<dbReference type="Proteomes" id="UP000636110">
    <property type="component" value="Unassembled WGS sequence"/>
</dbReference>
<dbReference type="PROSITE" id="PS00194">
    <property type="entry name" value="THIOREDOXIN_1"/>
    <property type="match status" value="1"/>
</dbReference>
<feature type="signal peptide" evidence="5">
    <location>
        <begin position="1"/>
        <end position="16"/>
    </location>
</feature>
<dbReference type="PANTHER" id="PTHR42852:SF6">
    <property type="entry name" value="THIOL:DISULFIDE INTERCHANGE PROTEIN DSBE"/>
    <property type="match status" value="1"/>
</dbReference>
<dbReference type="InterPro" id="IPR025380">
    <property type="entry name" value="DUF4369"/>
</dbReference>
<dbReference type="PROSITE" id="PS51352">
    <property type="entry name" value="THIOREDOXIN_2"/>
    <property type="match status" value="1"/>
</dbReference>
<proteinExistence type="predicted"/>
<feature type="chain" id="PRO_5045636676" evidence="5">
    <location>
        <begin position="17"/>
        <end position="374"/>
    </location>
</feature>
<dbReference type="RefSeq" id="WP_182952605.1">
    <property type="nucleotide sequence ID" value="NZ_WNXC01000001.1"/>
</dbReference>